<protein>
    <submittedName>
        <fullName evidence="2">Tigr02391 family protein</fullName>
    </submittedName>
</protein>
<reference evidence="2 3" key="1">
    <citation type="submission" date="2016-08" db="EMBL/GenBank/DDBJ databases">
        <title>A novel genetic cassette of butanologenic Thermoanaerobacterium thermosaccharolyticum that directly convert cellulose to butanol.</title>
        <authorList>
            <person name="Li T."/>
            <person name="He J."/>
        </authorList>
    </citation>
    <scope>NUCLEOTIDE SEQUENCE [LARGE SCALE GENOMIC DNA]</scope>
    <source>
        <strain evidence="2 3">TG57</strain>
    </source>
</reference>
<accession>A0A223I220</accession>
<dbReference type="EMBL" id="CP016893">
    <property type="protein sequence ID" value="AST58565.1"/>
    <property type="molecule type" value="Genomic_DNA"/>
</dbReference>
<dbReference type="Pfam" id="PF09509">
    <property type="entry name" value="Hypoth_Ymh"/>
    <property type="match status" value="1"/>
</dbReference>
<sequence>MNIDIDEILSPKIKKHCLPLYLEGHYDCASHKAMVLVELALKEKARITGDDSKKLYGITLIKELFSENKGGKQKKTIPLKLRVPLGDEQQENAKRMFSGVFAYYRNYCAHDGRKITREICLRIMIIASELLDLIDASSLSYEDIGGIDGILKFGDFENRLVLYNLLKFLENTSVLDSDINSFYEELYENGFTDSQFKLLTELDLVRYVTNDNNYDFDTGDFIGIGNFELTDSGKKVLRNIEIIEKLNQNKHKNTVDDSVY</sequence>
<dbReference type="Proteomes" id="UP000214975">
    <property type="component" value="Chromosome"/>
</dbReference>
<evidence type="ECO:0000313" key="2">
    <source>
        <dbReference type="EMBL" id="AST58565.1"/>
    </source>
</evidence>
<evidence type="ECO:0000313" key="3">
    <source>
        <dbReference type="Proteomes" id="UP000214975"/>
    </source>
</evidence>
<gene>
    <name evidence="2" type="ORF">Thert_02730</name>
</gene>
<dbReference type="AlphaFoldDB" id="A0A223I220"/>
<organism evidence="2 3">
    <name type="scientific">Thermoanaerobacterium thermosaccharolyticum</name>
    <name type="common">Clostridium thermosaccharolyticum</name>
    <dbReference type="NCBI Taxonomy" id="1517"/>
    <lineage>
        <taxon>Bacteria</taxon>
        <taxon>Bacillati</taxon>
        <taxon>Bacillota</taxon>
        <taxon>Clostridia</taxon>
        <taxon>Thermoanaerobacterales</taxon>
        <taxon>Thermoanaerobacteraceae</taxon>
        <taxon>Thermoanaerobacterium</taxon>
    </lineage>
</organism>
<dbReference type="InterPro" id="IPR012654">
    <property type="entry name" value="CHP02391"/>
</dbReference>
<feature type="domain" description="Conserved hypothetical protein CHP02391" evidence="1">
    <location>
        <begin position="10"/>
        <end position="132"/>
    </location>
</feature>
<dbReference type="RefSeq" id="WP_164906188.1">
    <property type="nucleotide sequence ID" value="NZ_CP016893.1"/>
</dbReference>
<proteinExistence type="predicted"/>
<name>A0A223I220_THETR</name>
<evidence type="ECO:0000259" key="1">
    <source>
        <dbReference type="Pfam" id="PF09509"/>
    </source>
</evidence>